<organism evidence="3 4">
    <name type="scientific">Owenia fusiformis</name>
    <name type="common">Polychaete worm</name>
    <dbReference type="NCBI Taxonomy" id="6347"/>
    <lineage>
        <taxon>Eukaryota</taxon>
        <taxon>Metazoa</taxon>
        <taxon>Spiralia</taxon>
        <taxon>Lophotrochozoa</taxon>
        <taxon>Annelida</taxon>
        <taxon>Polychaeta</taxon>
        <taxon>Sedentaria</taxon>
        <taxon>Canalipalpata</taxon>
        <taxon>Sabellida</taxon>
        <taxon>Oweniida</taxon>
        <taxon>Oweniidae</taxon>
        <taxon>Owenia</taxon>
    </lineage>
</organism>
<dbReference type="Proteomes" id="UP000749559">
    <property type="component" value="Unassembled WGS sequence"/>
</dbReference>
<dbReference type="CDD" id="cd00148">
    <property type="entry name" value="PROF"/>
    <property type="match status" value="1"/>
</dbReference>
<comment type="caution">
    <text evidence="3">The sequence shown here is derived from an EMBL/GenBank/DDBJ whole genome shotgun (WGS) entry which is preliminary data.</text>
</comment>
<name>A0A8S4Q565_OWEFU</name>
<dbReference type="InterPro" id="IPR036140">
    <property type="entry name" value="PFN_sf"/>
</dbReference>
<dbReference type="PRINTS" id="PR00392">
    <property type="entry name" value="PROFILIN"/>
</dbReference>
<dbReference type="SUPFAM" id="SSF55770">
    <property type="entry name" value="Profilin (actin-binding protein)"/>
    <property type="match status" value="1"/>
</dbReference>
<dbReference type="Pfam" id="PF00235">
    <property type="entry name" value="Profilin"/>
    <property type="match status" value="1"/>
</dbReference>
<evidence type="ECO:0000256" key="2">
    <source>
        <dbReference type="RuleBase" id="RU003909"/>
    </source>
</evidence>
<dbReference type="OrthoDB" id="421374at2759"/>
<dbReference type="AlphaFoldDB" id="A0A8S4Q565"/>
<sequence length="136" mass="14509">IAKMSWDSYIDNLIGHTAGNCDKACIIGLDGSKWTTDGHDKALKIQASEAATIGQAMTSKDFTPFQTSGILVEGIKYQFLRGEDTLVLGKKKDNGAITFQSSKKAIVIGHTAEGQQQGNTNKGVGVIAEYLESLGM</sequence>
<comment type="similarity">
    <text evidence="1 2">Belongs to the profilin family.</text>
</comment>
<dbReference type="PANTHER" id="PTHR11604">
    <property type="entry name" value="PROFILIN"/>
    <property type="match status" value="1"/>
</dbReference>
<dbReference type="SMART" id="SM00392">
    <property type="entry name" value="PROF"/>
    <property type="match status" value="1"/>
</dbReference>
<accession>A0A8S4Q565</accession>
<protein>
    <recommendedName>
        <fullName evidence="2">Profilin</fullName>
    </recommendedName>
</protein>
<feature type="non-terminal residue" evidence="3">
    <location>
        <position position="136"/>
    </location>
</feature>
<proteinExistence type="inferred from homology"/>
<keyword evidence="4" id="KW-1185">Reference proteome</keyword>
<dbReference type="PANTHER" id="PTHR11604:SF10">
    <property type="entry name" value="PROFILIN"/>
    <property type="match status" value="1"/>
</dbReference>
<evidence type="ECO:0000256" key="1">
    <source>
        <dbReference type="ARBA" id="ARBA00010058"/>
    </source>
</evidence>
<dbReference type="Gene3D" id="3.30.450.30">
    <property type="entry name" value="Dynein light chain 2a, cytoplasmic"/>
    <property type="match status" value="1"/>
</dbReference>
<reference evidence="3" key="1">
    <citation type="submission" date="2022-03" db="EMBL/GenBank/DDBJ databases">
        <authorList>
            <person name="Martin C."/>
        </authorList>
    </citation>
    <scope>NUCLEOTIDE SEQUENCE</scope>
</reference>
<dbReference type="GO" id="GO:0005938">
    <property type="term" value="C:cell cortex"/>
    <property type="evidence" value="ECO:0007669"/>
    <property type="project" value="TreeGrafter"/>
</dbReference>
<dbReference type="EMBL" id="CAIIXF020000012">
    <property type="protein sequence ID" value="CAH1801073.1"/>
    <property type="molecule type" value="Genomic_DNA"/>
</dbReference>
<dbReference type="InterPro" id="IPR048278">
    <property type="entry name" value="PFN"/>
</dbReference>
<evidence type="ECO:0000313" key="3">
    <source>
        <dbReference type="EMBL" id="CAH1801073.1"/>
    </source>
</evidence>
<gene>
    <name evidence="3" type="ORF">OFUS_LOCUS24895</name>
</gene>
<dbReference type="InterPro" id="IPR005455">
    <property type="entry name" value="PFN_euk"/>
</dbReference>
<keyword evidence="2" id="KW-0009">Actin-binding</keyword>
<dbReference type="GO" id="GO:0003785">
    <property type="term" value="F:actin monomer binding"/>
    <property type="evidence" value="ECO:0007669"/>
    <property type="project" value="TreeGrafter"/>
</dbReference>
<evidence type="ECO:0000313" key="4">
    <source>
        <dbReference type="Proteomes" id="UP000749559"/>
    </source>
</evidence>